<gene>
    <name evidence="3" type="ORF">BHM03_00046507</name>
</gene>
<protein>
    <submittedName>
        <fullName evidence="3">Uncharacterized protein</fullName>
    </submittedName>
</protein>
<keyword evidence="2" id="KW-0732">Signal</keyword>
<reference evidence="3" key="1">
    <citation type="journal article" date="2018" name="Data Brief">
        <title>Genome sequence data from 17 accessions of Ensete ventricosum, a staple food crop for millions in Ethiopia.</title>
        <authorList>
            <person name="Yemataw Z."/>
            <person name="Muzemil S."/>
            <person name="Ambachew D."/>
            <person name="Tripathi L."/>
            <person name="Tesfaye K."/>
            <person name="Chala A."/>
            <person name="Farbos A."/>
            <person name="O'Neill P."/>
            <person name="Moore K."/>
            <person name="Grant M."/>
            <person name="Studholme D.J."/>
        </authorList>
    </citation>
    <scope>NUCLEOTIDE SEQUENCE [LARGE SCALE GENOMIC DNA]</scope>
    <source>
        <tissue evidence="3">Leaf</tissue>
    </source>
</reference>
<dbReference type="EMBL" id="KV876470">
    <property type="protein sequence ID" value="RZR74945.1"/>
    <property type="molecule type" value="Genomic_DNA"/>
</dbReference>
<feature type="transmembrane region" description="Helical" evidence="1">
    <location>
        <begin position="86"/>
        <end position="112"/>
    </location>
</feature>
<keyword evidence="1" id="KW-0812">Transmembrane</keyword>
<proteinExistence type="predicted"/>
<sequence length="157" mass="17854">MALLSVVLHLCPFTISRSTSVTLWHSSEFACILIDASFWVAKFLSTNRRFLIPFDHLLQHLYVLRAILLGRWKDRATPMHGLPHHVALLTLILFSFTSLVATFAHLALALSFDLPSSLKRMKACDFAPCSVFYVDSMRLEHYTKFHPSCSVSQFALN</sequence>
<dbReference type="AlphaFoldDB" id="A0A445ML31"/>
<evidence type="ECO:0000256" key="1">
    <source>
        <dbReference type="SAM" id="Phobius"/>
    </source>
</evidence>
<keyword evidence="1" id="KW-0472">Membrane</keyword>
<feature type="chain" id="PRO_5019543379" evidence="2">
    <location>
        <begin position="19"/>
        <end position="157"/>
    </location>
</feature>
<organism evidence="3">
    <name type="scientific">Ensete ventricosum</name>
    <name type="common">Abyssinian banana</name>
    <name type="synonym">Musa ensete</name>
    <dbReference type="NCBI Taxonomy" id="4639"/>
    <lineage>
        <taxon>Eukaryota</taxon>
        <taxon>Viridiplantae</taxon>
        <taxon>Streptophyta</taxon>
        <taxon>Embryophyta</taxon>
        <taxon>Tracheophyta</taxon>
        <taxon>Spermatophyta</taxon>
        <taxon>Magnoliopsida</taxon>
        <taxon>Liliopsida</taxon>
        <taxon>Zingiberales</taxon>
        <taxon>Musaceae</taxon>
        <taxon>Ensete</taxon>
    </lineage>
</organism>
<evidence type="ECO:0000256" key="2">
    <source>
        <dbReference type="SAM" id="SignalP"/>
    </source>
</evidence>
<evidence type="ECO:0000313" key="3">
    <source>
        <dbReference type="EMBL" id="RZR74945.1"/>
    </source>
</evidence>
<accession>A0A445ML31</accession>
<feature type="signal peptide" evidence="2">
    <location>
        <begin position="1"/>
        <end position="18"/>
    </location>
</feature>
<name>A0A445ML31_ENSVE</name>
<dbReference type="Proteomes" id="UP000290560">
    <property type="component" value="Unassembled WGS sequence"/>
</dbReference>
<keyword evidence="1" id="KW-1133">Transmembrane helix</keyword>